<dbReference type="Proteomes" id="UP000533900">
    <property type="component" value="Unassembled WGS sequence"/>
</dbReference>
<comment type="pathway">
    <text evidence="8">Amino-acid metabolism; tryptophan metabolism.</text>
</comment>
<comment type="pathway">
    <text evidence="7">Amino-acid metabolism; lysine degradation.</text>
</comment>
<comment type="cofactor">
    <cofactor evidence="1 11">
        <name>FAD</name>
        <dbReference type="ChEBI" id="CHEBI:57692"/>
    </cofactor>
</comment>
<dbReference type="GO" id="GO:0046949">
    <property type="term" value="P:fatty-acyl-CoA biosynthetic process"/>
    <property type="evidence" value="ECO:0007669"/>
    <property type="project" value="TreeGrafter"/>
</dbReference>
<evidence type="ECO:0000259" key="12">
    <source>
        <dbReference type="Pfam" id="PF00441"/>
    </source>
</evidence>
<dbReference type="SUPFAM" id="SSF47203">
    <property type="entry name" value="Acyl-CoA dehydrogenase C-terminal domain-like"/>
    <property type="match status" value="1"/>
</dbReference>
<evidence type="ECO:0000256" key="5">
    <source>
        <dbReference type="ARBA" id="ARBA00022946"/>
    </source>
</evidence>
<comment type="similarity">
    <text evidence="2 11">Belongs to the acyl-CoA dehydrogenase family.</text>
</comment>
<protein>
    <recommendedName>
        <fullName evidence="9">glutaryl-CoA dehydrogenase (ETF)</fullName>
        <ecNumber evidence="9">1.3.8.6</ecNumber>
    </recommendedName>
</protein>
<dbReference type="GO" id="GO:0050660">
    <property type="term" value="F:flavin adenine dinucleotide binding"/>
    <property type="evidence" value="ECO:0007669"/>
    <property type="project" value="InterPro"/>
</dbReference>
<comment type="catalytic activity">
    <reaction evidence="10">
        <text>glutaryl-CoA + oxidized [electron-transfer flavoprotein] + 2 H(+) = (2E)-butenoyl-CoA + reduced [electron-transfer flavoprotein] + CO2</text>
        <dbReference type="Rhea" id="RHEA:13389"/>
        <dbReference type="Rhea" id="RHEA-COMP:10685"/>
        <dbReference type="Rhea" id="RHEA-COMP:10686"/>
        <dbReference type="ChEBI" id="CHEBI:15378"/>
        <dbReference type="ChEBI" id="CHEBI:16526"/>
        <dbReference type="ChEBI" id="CHEBI:57332"/>
        <dbReference type="ChEBI" id="CHEBI:57378"/>
        <dbReference type="ChEBI" id="CHEBI:57692"/>
        <dbReference type="ChEBI" id="CHEBI:58307"/>
        <dbReference type="EC" id="1.3.8.6"/>
    </reaction>
</comment>
<evidence type="ECO:0000256" key="10">
    <source>
        <dbReference type="ARBA" id="ARBA00049493"/>
    </source>
</evidence>
<gene>
    <name evidence="15" type="ORF">H7F21_03765</name>
</gene>
<dbReference type="PROSITE" id="PS00073">
    <property type="entry name" value="ACYL_COA_DH_2"/>
    <property type="match status" value="1"/>
</dbReference>
<dbReference type="AlphaFoldDB" id="A0A842ITM6"/>
<dbReference type="InterPro" id="IPR046373">
    <property type="entry name" value="Acyl-CoA_Oxase/DH_mid-dom_sf"/>
</dbReference>
<dbReference type="SUPFAM" id="SSF56645">
    <property type="entry name" value="Acyl-CoA dehydrogenase NM domain-like"/>
    <property type="match status" value="1"/>
</dbReference>
<dbReference type="Pfam" id="PF00441">
    <property type="entry name" value="Acyl-CoA_dh_1"/>
    <property type="match status" value="1"/>
</dbReference>
<evidence type="ECO:0000259" key="14">
    <source>
        <dbReference type="Pfam" id="PF02771"/>
    </source>
</evidence>
<dbReference type="EMBL" id="JACLCP010000001">
    <property type="protein sequence ID" value="MBC2844198.1"/>
    <property type="molecule type" value="Genomic_DNA"/>
</dbReference>
<dbReference type="Gene3D" id="1.10.540.10">
    <property type="entry name" value="Acyl-CoA dehydrogenase/oxidase, N-terminal domain"/>
    <property type="match status" value="1"/>
</dbReference>
<evidence type="ECO:0000313" key="16">
    <source>
        <dbReference type="Proteomes" id="UP000533900"/>
    </source>
</evidence>
<keyword evidence="5" id="KW-0809">Transit peptide</keyword>
<dbReference type="InterPro" id="IPR052033">
    <property type="entry name" value="Glutaryl-CoA_DH_mitochondrial"/>
</dbReference>
<dbReference type="Pfam" id="PF02770">
    <property type="entry name" value="Acyl-CoA_dh_M"/>
    <property type="match status" value="1"/>
</dbReference>
<evidence type="ECO:0000256" key="2">
    <source>
        <dbReference type="ARBA" id="ARBA00009347"/>
    </source>
</evidence>
<evidence type="ECO:0000256" key="4">
    <source>
        <dbReference type="ARBA" id="ARBA00022827"/>
    </source>
</evidence>
<feature type="domain" description="Acyl-CoA oxidase/dehydrogenase middle" evidence="13">
    <location>
        <begin position="135"/>
        <end position="226"/>
    </location>
</feature>
<evidence type="ECO:0000313" key="15">
    <source>
        <dbReference type="EMBL" id="MBC2844198.1"/>
    </source>
</evidence>
<evidence type="ECO:0000256" key="11">
    <source>
        <dbReference type="RuleBase" id="RU362125"/>
    </source>
</evidence>
<dbReference type="InterPro" id="IPR037069">
    <property type="entry name" value="AcylCoA_DH/ox_N_sf"/>
</dbReference>
<keyword evidence="16" id="KW-1185">Reference proteome</keyword>
<dbReference type="FunFam" id="1.10.540.10:FF:000002">
    <property type="entry name" value="Acyl-CoA dehydrogenase FadE19"/>
    <property type="match status" value="1"/>
</dbReference>
<feature type="domain" description="Acyl-CoA dehydrogenase/oxidase C-terminal" evidence="12">
    <location>
        <begin position="238"/>
        <end position="380"/>
    </location>
</feature>
<feature type="domain" description="Acyl-CoA dehydrogenase/oxidase N-terminal" evidence="14">
    <location>
        <begin position="19"/>
        <end position="131"/>
    </location>
</feature>
<keyword evidence="4 11" id="KW-0274">FAD</keyword>
<dbReference type="Gene3D" id="1.20.140.10">
    <property type="entry name" value="Butyryl-CoA Dehydrogenase, subunit A, domain 3"/>
    <property type="match status" value="1"/>
</dbReference>
<dbReference type="InterPro" id="IPR009100">
    <property type="entry name" value="AcylCoA_DH/oxidase_NM_dom_sf"/>
</dbReference>
<dbReference type="GO" id="GO:0000062">
    <property type="term" value="F:fatty-acyl-CoA binding"/>
    <property type="evidence" value="ECO:0007669"/>
    <property type="project" value="TreeGrafter"/>
</dbReference>
<dbReference type="PANTHER" id="PTHR42807:SF1">
    <property type="entry name" value="GLUTARYL-COA DEHYDROGENASE, MITOCHONDRIAL"/>
    <property type="match status" value="1"/>
</dbReference>
<dbReference type="InterPro" id="IPR006089">
    <property type="entry name" value="Acyl-CoA_DH_CS"/>
</dbReference>
<dbReference type="GO" id="GO:0004361">
    <property type="term" value="F:glutaryl-CoA dehydrogenase activity"/>
    <property type="evidence" value="ECO:0007669"/>
    <property type="project" value="UniProtKB-EC"/>
</dbReference>
<comment type="caution">
    <text evidence="15">The sequence shown here is derived from an EMBL/GenBank/DDBJ whole genome shotgun (WGS) entry which is preliminary data.</text>
</comment>
<dbReference type="GO" id="GO:0033539">
    <property type="term" value="P:fatty acid beta-oxidation using acyl-CoA dehydrogenase"/>
    <property type="evidence" value="ECO:0007669"/>
    <property type="project" value="TreeGrafter"/>
</dbReference>
<dbReference type="EC" id="1.3.8.6" evidence="9"/>
<sequence length="392" mass="43385">MKPDLFEAPDYYNLDELLTEEHKLVRDAAREWVKRDVSPIIEDAAQKAEFPKSIIGGLAEIGAFGPYIPEEYGGAGLDQISYGLIMQEIERGDSGVRSTASVQSSLVMYPIWKYGNEEQRQKYLPKLASGEWMGSFGLTEPDHGSNPGGMTTNYKDMGDHYLLNGAKMWISNSPFCQVAVVWAKNEEGRIHGLIVERGMEGFSTPETHNKWSLRASATGELIFDNVKVPKENLLPNKSGLGAPLGCLDSARYGIAWGAIGAAMDCYDTALRYSKERIQFGKPIGQFQLQQKKLAEMITEITKAQLLAWRLGVMREKGTATSAQISMAKRNNVDMALTIARDARQMLGGMGISGEYSIMRHMMNLESVVTYEGTHDIHLLITGLDVTGLNAFK</sequence>
<dbReference type="RefSeq" id="WP_185787884.1">
    <property type="nucleotide sequence ID" value="NZ_JACLCP010000001.1"/>
</dbReference>
<dbReference type="InterPro" id="IPR036250">
    <property type="entry name" value="AcylCo_DH-like_C"/>
</dbReference>
<dbReference type="Pfam" id="PF02771">
    <property type="entry name" value="Acyl-CoA_dh_N"/>
    <property type="match status" value="1"/>
</dbReference>
<keyword evidence="3 11" id="KW-0285">Flavoprotein</keyword>
<name>A0A842ITM6_9FLAO</name>
<dbReference type="Gene3D" id="2.40.110.10">
    <property type="entry name" value="Butyryl-CoA Dehydrogenase, subunit A, domain 2"/>
    <property type="match status" value="1"/>
</dbReference>
<evidence type="ECO:0000256" key="6">
    <source>
        <dbReference type="ARBA" id="ARBA00023002"/>
    </source>
</evidence>
<evidence type="ECO:0000256" key="7">
    <source>
        <dbReference type="ARBA" id="ARBA00037899"/>
    </source>
</evidence>
<evidence type="ECO:0000256" key="9">
    <source>
        <dbReference type="ARBA" id="ARBA00039033"/>
    </source>
</evidence>
<evidence type="ECO:0000256" key="1">
    <source>
        <dbReference type="ARBA" id="ARBA00001974"/>
    </source>
</evidence>
<evidence type="ECO:0000259" key="13">
    <source>
        <dbReference type="Pfam" id="PF02770"/>
    </source>
</evidence>
<dbReference type="InterPro" id="IPR013786">
    <property type="entry name" value="AcylCoA_DH/ox_N"/>
</dbReference>
<dbReference type="PANTHER" id="PTHR42807">
    <property type="entry name" value="GLUTARYL-COA DEHYDROGENASE, MITOCHONDRIAL"/>
    <property type="match status" value="1"/>
</dbReference>
<reference evidence="15" key="1">
    <citation type="submission" date="2020-08" db="EMBL/GenBank/DDBJ databases">
        <title>Winogradskyella ouciana sp. nov., isolated from the hadal seawater of the Mariana Trench.</title>
        <authorList>
            <person name="He X."/>
        </authorList>
    </citation>
    <scope>NUCLEOTIDE SEQUENCE [LARGE SCALE GENOMIC DNA]</scope>
    <source>
        <strain evidence="15">KCTC 52348</strain>
    </source>
</reference>
<dbReference type="InterPro" id="IPR006091">
    <property type="entry name" value="Acyl-CoA_Oxase/DH_mid-dom"/>
</dbReference>
<evidence type="ECO:0000256" key="3">
    <source>
        <dbReference type="ARBA" id="ARBA00022630"/>
    </source>
</evidence>
<organism evidence="15 16">
    <name type="scientific">Winogradskyella flava</name>
    <dbReference type="NCBI Taxonomy" id="1884876"/>
    <lineage>
        <taxon>Bacteria</taxon>
        <taxon>Pseudomonadati</taxon>
        <taxon>Bacteroidota</taxon>
        <taxon>Flavobacteriia</taxon>
        <taxon>Flavobacteriales</taxon>
        <taxon>Flavobacteriaceae</taxon>
        <taxon>Winogradskyella</taxon>
    </lineage>
</organism>
<proteinExistence type="inferred from homology"/>
<dbReference type="InterPro" id="IPR009075">
    <property type="entry name" value="AcylCo_DH/oxidase_C"/>
</dbReference>
<evidence type="ECO:0000256" key="8">
    <source>
        <dbReference type="ARBA" id="ARBA00037927"/>
    </source>
</evidence>
<accession>A0A842ITM6</accession>
<keyword evidence="6 11" id="KW-0560">Oxidoreductase</keyword>